<protein>
    <submittedName>
        <fullName evidence="13">Cyclic nucleotide-binding domain-containing protein</fullName>
    </submittedName>
</protein>
<name>A0A515EL33_9BURK</name>
<dbReference type="PROSITE" id="PS50042">
    <property type="entry name" value="CNMP_BINDING_3"/>
    <property type="match status" value="1"/>
</dbReference>
<dbReference type="CDD" id="cd07205">
    <property type="entry name" value="Pat_PNPLA6_PNPLA7_NTE1_like"/>
    <property type="match status" value="1"/>
</dbReference>
<feature type="short sequence motif" description="GXSXG" evidence="9">
    <location>
        <begin position="532"/>
        <end position="536"/>
    </location>
</feature>
<dbReference type="PANTHER" id="PTHR14226:SF29">
    <property type="entry name" value="NEUROPATHY TARGET ESTERASE SWS"/>
    <property type="match status" value="1"/>
</dbReference>
<evidence type="ECO:0000256" key="5">
    <source>
        <dbReference type="ARBA" id="ARBA00022963"/>
    </source>
</evidence>
<sequence>MWRWLLGAKRGLPCRLRPARRLPALQTLRPCASLAMPPKPGTSPRGLWPLAKTSTPTACNKPTTRWPPCCAKRDTLRRRACISHSTQGAPRHCIWPSQYPHTGPRLHPNDTVGPQGIGYDVAPKTYKSAVKRQGQIRFTQNRWTGRQAVTSIQPATLHEQLLTSTLQEVFGDIDAESLARIRPRMTTVHLPGGEVLMQQGDPSDSIYLVLSGRLRASICDAEGHMESVGEIGRGEPIGEMGVISQAPRGATITALRDCVLLRLAAEDFTELLQTWPNVALPLARKLMERLSRSNRKRSQQRHMVNVCVLPLHADLDIQALGGTLRDSIAQQLARSQYTSQADLYPIALINRDAVNQALGAGAADTELSQDRQYHQLLAWLDEQELRHTMQVLVADQDDTPWTRLCLRHADLILLVANAQGDCQLSDVEAQHLTRESPAVAVTRSLLLLHPADTRTPTHTKRWLTARPHIPVEGFSHFHVRHGNAADWGRLARIVAGQATGLVLAGGGARGFSQLGVMQALEEHGIEWDMAGGTSIGSVMAAYAAMDLDATHTTKLAAKAFSVNPTGDFNWLPIMSIIRGNRLANVIRDAVVNALGHPIGIEDLWKPYFCVASNYSKAQAQTLRMGDLATSITASVSIPAALPPVLSQGDLLTDGGTFNNFPVDIMRASGAARVIGVDMSRDRYRPLALEAMPSSVELFVDRFFRPRSRRKYKGLPSLAAIVFNVAAMSSQSHEKRMRKELDLGFTPDVSRVGMLEWGSFHKVVNIGLEHAREKLGSDPRVFQPEWFNSQISASRL</sequence>
<comment type="subcellular location">
    <subcellularLocation>
        <location evidence="1">Membrane</location>
    </subcellularLocation>
</comment>
<feature type="region of interest" description="Disordered" evidence="10">
    <location>
        <begin position="33"/>
        <end position="59"/>
    </location>
</feature>
<evidence type="ECO:0000256" key="7">
    <source>
        <dbReference type="ARBA" id="ARBA00023098"/>
    </source>
</evidence>
<evidence type="ECO:0000259" key="12">
    <source>
        <dbReference type="PROSITE" id="PS51635"/>
    </source>
</evidence>
<feature type="active site" description="Proton acceptor" evidence="9">
    <location>
        <position position="653"/>
    </location>
</feature>
<dbReference type="Pfam" id="PF24179">
    <property type="entry name" value="NTE_Ploop"/>
    <property type="match status" value="1"/>
</dbReference>
<dbReference type="InterPro" id="IPR018490">
    <property type="entry name" value="cNMP-bd_dom_sf"/>
</dbReference>
<dbReference type="Pfam" id="PF01734">
    <property type="entry name" value="Patatin"/>
    <property type="match status" value="1"/>
</dbReference>
<proteinExistence type="inferred from homology"/>
<keyword evidence="6" id="KW-1133">Transmembrane helix</keyword>
<dbReference type="SUPFAM" id="SSF51206">
    <property type="entry name" value="cAMP-binding domain-like"/>
    <property type="match status" value="1"/>
</dbReference>
<dbReference type="InterPro" id="IPR056556">
    <property type="entry name" value="NTE1_P-loop_dom"/>
</dbReference>
<dbReference type="Pfam" id="PF00027">
    <property type="entry name" value="cNMP_binding"/>
    <property type="match status" value="1"/>
</dbReference>
<dbReference type="InterPro" id="IPR000595">
    <property type="entry name" value="cNMP-bd_dom"/>
</dbReference>
<dbReference type="Gene3D" id="3.40.1090.10">
    <property type="entry name" value="Cytosolic phospholipase A2 catalytic domain"/>
    <property type="match status" value="2"/>
</dbReference>
<dbReference type="Proteomes" id="UP000317365">
    <property type="component" value="Chromosome"/>
</dbReference>
<gene>
    <name evidence="13" type="ORF">EXZ61_03770</name>
</gene>
<reference evidence="14" key="1">
    <citation type="submission" date="2019-02" db="EMBL/GenBank/DDBJ databases">
        <title>Complete genome sequence of Rhodoferax sp. Gr-4.</title>
        <authorList>
            <person name="Jin L."/>
        </authorList>
    </citation>
    <scope>NUCLEOTIDE SEQUENCE [LARGE SCALE GENOMIC DNA]</scope>
    <source>
        <strain evidence="14">Gr-4</strain>
    </source>
</reference>
<keyword evidence="4 9" id="KW-0378">Hydrolase</keyword>
<dbReference type="GO" id="GO:0016020">
    <property type="term" value="C:membrane"/>
    <property type="evidence" value="ECO:0007669"/>
    <property type="project" value="UniProtKB-SubCell"/>
</dbReference>
<feature type="short sequence motif" description="GXGXXG" evidence="9">
    <location>
        <begin position="505"/>
        <end position="510"/>
    </location>
</feature>
<dbReference type="KEGG" id="rhg:EXZ61_03770"/>
<feature type="short sequence motif" description="DGA/G" evidence="9">
    <location>
        <begin position="653"/>
        <end position="655"/>
    </location>
</feature>
<evidence type="ECO:0000256" key="6">
    <source>
        <dbReference type="ARBA" id="ARBA00022989"/>
    </source>
</evidence>
<evidence type="ECO:0000313" key="13">
    <source>
        <dbReference type="EMBL" id="QDL53364.1"/>
    </source>
</evidence>
<dbReference type="GO" id="GO:0004622">
    <property type="term" value="F:phosphatidylcholine lysophospholipase activity"/>
    <property type="evidence" value="ECO:0007669"/>
    <property type="project" value="UniProtKB-ARBA"/>
</dbReference>
<feature type="domain" description="Cyclic nucleotide-binding" evidence="11">
    <location>
        <begin position="169"/>
        <end position="272"/>
    </location>
</feature>
<dbReference type="InterPro" id="IPR050301">
    <property type="entry name" value="NTE"/>
</dbReference>
<evidence type="ECO:0000256" key="2">
    <source>
        <dbReference type="ARBA" id="ARBA00006636"/>
    </source>
</evidence>
<feature type="active site" description="Nucleophile" evidence="9">
    <location>
        <position position="534"/>
    </location>
</feature>
<reference evidence="14" key="2">
    <citation type="journal article" date="2020" name="Int. J. Syst. Evol. Microbiol.">
        <title>Genomic insights into a novel species Rhodoferax aquaticus sp. nov., isolated from freshwater.</title>
        <authorList>
            <person name="Li T."/>
            <person name="Zhuo Y."/>
            <person name="Jin C.Z."/>
            <person name="Wu X."/>
            <person name="Ko S.R."/>
            <person name="Jin F.J."/>
            <person name="Ahn C.Y."/>
            <person name="Oh H.M."/>
            <person name="Lee H.G."/>
            <person name="Jin L."/>
        </authorList>
    </citation>
    <scope>NUCLEOTIDE SEQUENCE [LARGE SCALE GENOMIC DNA]</scope>
    <source>
        <strain evidence="14">Gr-4</strain>
    </source>
</reference>
<evidence type="ECO:0000256" key="9">
    <source>
        <dbReference type="PROSITE-ProRule" id="PRU01161"/>
    </source>
</evidence>
<dbReference type="AlphaFoldDB" id="A0A515EL33"/>
<dbReference type="SMART" id="SM00100">
    <property type="entry name" value="cNMP"/>
    <property type="match status" value="1"/>
</dbReference>
<dbReference type="InterPro" id="IPR014710">
    <property type="entry name" value="RmlC-like_jellyroll"/>
</dbReference>
<dbReference type="InterPro" id="IPR002641">
    <property type="entry name" value="PNPLA_dom"/>
</dbReference>
<keyword evidence="8" id="KW-0472">Membrane</keyword>
<evidence type="ECO:0000256" key="8">
    <source>
        <dbReference type="ARBA" id="ARBA00023136"/>
    </source>
</evidence>
<dbReference type="InterPro" id="IPR016035">
    <property type="entry name" value="Acyl_Trfase/lysoPLipase"/>
</dbReference>
<feature type="domain" description="PNPLA" evidence="12">
    <location>
        <begin position="501"/>
        <end position="666"/>
    </location>
</feature>
<evidence type="ECO:0000256" key="1">
    <source>
        <dbReference type="ARBA" id="ARBA00004370"/>
    </source>
</evidence>
<dbReference type="GO" id="GO:0016042">
    <property type="term" value="P:lipid catabolic process"/>
    <property type="evidence" value="ECO:0007669"/>
    <property type="project" value="UniProtKB-UniRule"/>
</dbReference>
<evidence type="ECO:0000259" key="11">
    <source>
        <dbReference type="PROSITE" id="PS50042"/>
    </source>
</evidence>
<dbReference type="CDD" id="cd00038">
    <property type="entry name" value="CAP_ED"/>
    <property type="match status" value="1"/>
</dbReference>
<keyword evidence="5 9" id="KW-0442">Lipid degradation</keyword>
<evidence type="ECO:0000313" key="14">
    <source>
        <dbReference type="Proteomes" id="UP000317365"/>
    </source>
</evidence>
<dbReference type="Gene3D" id="2.60.120.10">
    <property type="entry name" value="Jelly Rolls"/>
    <property type="match status" value="1"/>
</dbReference>
<keyword evidence="14" id="KW-1185">Reference proteome</keyword>
<evidence type="ECO:0000256" key="10">
    <source>
        <dbReference type="SAM" id="MobiDB-lite"/>
    </source>
</evidence>
<keyword evidence="7 9" id="KW-0443">Lipid metabolism</keyword>
<evidence type="ECO:0000256" key="4">
    <source>
        <dbReference type="ARBA" id="ARBA00022801"/>
    </source>
</evidence>
<comment type="similarity">
    <text evidence="2">Belongs to the NTE family.</text>
</comment>
<keyword evidence="3" id="KW-0812">Transmembrane</keyword>
<dbReference type="EMBL" id="CP036282">
    <property type="protein sequence ID" value="QDL53364.1"/>
    <property type="molecule type" value="Genomic_DNA"/>
</dbReference>
<evidence type="ECO:0000256" key="3">
    <source>
        <dbReference type="ARBA" id="ARBA00022692"/>
    </source>
</evidence>
<dbReference type="PANTHER" id="PTHR14226">
    <property type="entry name" value="NEUROPATHY TARGET ESTERASE/SWISS CHEESE D.MELANOGASTER"/>
    <property type="match status" value="1"/>
</dbReference>
<dbReference type="PROSITE" id="PS51635">
    <property type="entry name" value="PNPLA"/>
    <property type="match status" value="1"/>
</dbReference>
<dbReference type="SUPFAM" id="SSF52151">
    <property type="entry name" value="FabD/lysophospholipase-like"/>
    <property type="match status" value="1"/>
</dbReference>
<organism evidence="13 14">
    <name type="scientific">Rhodoferax aquaticus</name>
    <dbReference type="NCBI Taxonomy" id="2527691"/>
    <lineage>
        <taxon>Bacteria</taxon>
        <taxon>Pseudomonadati</taxon>
        <taxon>Pseudomonadota</taxon>
        <taxon>Betaproteobacteria</taxon>
        <taxon>Burkholderiales</taxon>
        <taxon>Comamonadaceae</taxon>
        <taxon>Rhodoferax</taxon>
    </lineage>
</organism>
<accession>A0A515EL33</accession>